<evidence type="ECO:0000256" key="5">
    <source>
        <dbReference type="ARBA" id="ARBA00022777"/>
    </source>
</evidence>
<keyword evidence="2" id="KW-0723">Serine/threonine-protein kinase</keyword>
<dbReference type="InterPro" id="IPR017441">
    <property type="entry name" value="Protein_kinase_ATP_BS"/>
</dbReference>
<evidence type="ECO:0000256" key="9">
    <source>
        <dbReference type="PROSITE-ProRule" id="PRU10141"/>
    </source>
</evidence>
<keyword evidence="4 9" id="KW-0547">Nucleotide-binding</keyword>
<keyword evidence="5 12" id="KW-0418">Kinase</keyword>
<organism evidence="12 13">
    <name type="scientific">Trametes pubescens</name>
    <name type="common">White-rot fungus</name>
    <dbReference type="NCBI Taxonomy" id="154538"/>
    <lineage>
        <taxon>Eukaryota</taxon>
        <taxon>Fungi</taxon>
        <taxon>Dikarya</taxon>
        <taxon>Basidiomycota</taxon>
        <taxon>Agaricomycotina</taxon>
        <taxon>Agaricomycetes</taxon>
        <taxon>Polyporales</taxon>
        <taxon>Polyporaceae</taxon>
        <taxon>Trametes</taxon>
    </lineage>
</organism>
<dbReference type="Gene3D" id="1.10.510.10">
    <property type="entry name" value="Transferase(Phosphotransferase) domain 1"/>
    <property type="match status" value="1"/>
</dbReference>
<dbReference type="EC" id="2.7.11.1" evidence="1"/>
<dbReference type="GO" id="GO:0035556">
    <property type="term" value="P:intracellular signal transduction"/>
    <property type="evidence" value="ECO:0007669"/>
    <property type="project" value="TreeGrafter"/>
</dbReference>
<dbReference type="InterPro" id="IPR000719">
    <property type="entry name" value="Prot_kinase_dom"/>
</dbReference>
<evidence type="ECO:0000313" key="13">
    <source>
        <dbReference type="Proteomes" id="UP000184267"/>
    </source>
</evidence>
<comment type="catalytic activity">
    <reaction evidence="8">
        <text>L-seryl-[protein] + ATP = O-phospho-L-seryl-[protein] + ADP + H(+)</text>
        <dbReference type="Rhea" id="RHEA:17989"/>
        <dbReference type="Rhea" id="RHEA-COMP:9863"/>
        <dbReference type="Rhea" id="RHEA-COMP:11604"/>
        <dbReference type="ChEBI" id="CHEBI:15378"/>
        <dbReference type="ChEBI" id="CHEBI:29999"/>
        <dbReference type="ChEBI" id="CHEBI:30616"/>
        <dbReference type="ChEBI" id="CHEBI:83421"/>
        <dbReference type="ChEBI" id="CHEBI:456216"/>
        <dbReference type="EC" id="2.7.11.1"/>
    </reaction>
</comment>
<feature type="region of interest" description="Disordered" evidence="10">
    <location>
        <begin position="690"/>
        <end position="728"/>
    </location>
</feature>
<dbReference type="InterPro" id="IPR008271">
    <property type="entry name" value="Ser/Thr_kinase_AS"/>
</dbReference>
<evidence type="ECO:0000256" key="8">
    <source>
        <dbReference type="ARBA" id="ARBA00048679"/>
    </source>
</evidence>
<dbReference type="SUPFAM" id="SSF56112">
    <property type="entry name" value="Protein kinase-like (PK-like)"/>
    <property type="match status" value="1"/>
</dbReference>
<proteinExistence type="predicted"/>
<dbReference type="GO" id="GO:0004674">
    <property type="term" value="F:protein serine/threonine kinase activity"/>
    <property type="evidence" value="ECO:0007669"/>
    <property type="project" value="UniProtKB-KW"/>
</dbReference>
<dbReference type="InterPro" id="IPR011009">
    <property type="entry name" value="Kinase-like_dom_sf"/>
</dbReference>
<evidence type="ECO:0000256" key="4">
    <source>
        <dbReference type="ARBA" id="ARBA00022741"/>
    </source>
</evidence>
<feature type="domain" description="Protein kinase" evidence="11">
    <location>
        <begin position="216"/>
        <end position="586"/>
    </location>
</feature>
<dbReference type="GO" id="GO:0005524">
    <property type="term" value="F:ATP binding"/>
    <property type="evidence" value="ECO:0007669"/>
    <property type="project" value="UniProtKB-UniRule"/>
</dbReference>
<keyword evidence="3" id="KW-0808">Transferase</keyword>
<dbReference type="PANTHER" id="PTHR24356">
    <property type="entry name" value="SERINE/THREONINE-PROTEIN KINASE"/>
    <property type="match status" value="1"/>
</dbReference>
<dbReference type="Proteomes" id="UP000184267">
    <property type="component" value="Unassembled WGS sequence"/>
</dbReference>
<gene>
    <name evidence="12" type="ORF">TRAPUB_3262</name>
</gene>
<dbReference type="EMBL" id="MNAD01001366">
    <property type="protein sequence ID" value="OJT05912.1"/>
    <property type="molecule type" value="Genomic_DNA"/>
</dbReference>
<feature type="compositionally biased region" description="Basic and acidic residues" evidence="10">
    <location>
        <begin position="537"/>
        <end position="557"/>
    </location>
</feature>
<evidence type="ECO:0000259" key="11">
    <source>
        <dbReference type="PROSITE" id="PS50011"/>
    </source>
</evidence>
<dbReference type="InterPro" id="IPR050236">
    <property type="entry name" value="Ser_Thr_kinase_AGC"/>
</dbReference>
<sequence length="843" mass="91042">MDTRHYVPGGSISDYPARMSSYSGLTLCVPSSESKASGSLLHSPCAALHPELTSPRYPSLTQSASSVTSEELSYETAFSSLRAVSDGVLQVPSILVEDLTYQDTCASGDTSTLWPISRSAPDLPNLAETSCNALGLSSGSSLKVPLGSWSDDNTLAATSQPCTASSRASAWQHTLKRDSLEEPWLDLADDSHDDSLLQTSGLADVVYPIAFCLSSLNFLGTIGRGGYGKVLLAEHAPDAGITSGHGSQVAVKVLAKKGMNMDDVQELKTEVRVLREIAWGPVASPHGRGSEFQQKLQGAFQTREHVFIIMDRHCAPLSHPHFRRCLRLRDHSSAAFASSLRLSPLPASFSLPIAFPPSPSLCTPYAEALHSLRLLSAELLLGLLFLHERGIVHQDIKPANILVSPGGHAVLTDFGSSQRMPEMNANPTLVNHAHHRNDPDFMCTAPQDDPRVCARYGPIVLGPDDQVSFTRRYAAPELLGVHAQAGLDAHGHVHGHGYGSSILVYDERVDFFSLGVMLRELAQGEAMDGRASAQRQDAWERASDGQQAREDGARLDPDFEDFTGELSAHHPHDRLHGPAAKDHPFFEPIAGAWDGVAALQFPPLPEVVWQEPDEDTGLDLRAYSGATDSQDSLASGTGTWRDEQLRDIPFDSSVRIPEGSLAHRETDNSLELDGLRPPLRLPAALSVSSSMASTVQSKPHEPLPGARSGSLRPSYPSSPSTGHHLHVIRRRPGVYDLRKAYHSTSPTSLHAPQAIYPPIYHTQARPTTRPRPTTIHPKVVPAAGAWSFEQQITIAMLATMGSPAAATASSAADTRAFRREDAGSGVRAFFRRLSLKSLSKRLA</sequence>
<dbReference type="Pfam" id="PF00069">
    <property type="entry name" value="Pkinase"/>
    <property type="match status" value="1"/>
</dbReference>
<evidence type="ECO:0000256" key="2">
    <source>
        <dbReference type="ARBA" id="ARBA00022527"/>
    </source>
</evidence>
<accession>A0A1M2VE82</accession>
<feature type="region of interest" description="Disordered" evidence="10">
    <location>
        <begin position="532"/>
        <end position="575"/>
    </location>
</feature>
<evidence type="ECO:0000256" key="7">
    <source>
        <dbReference type="ARBA" id="ARBA00047899"/>
    </source>
</evidence>
<comment type="catalytic activity">
    <reaction evidence="7">
        <text>L-threonyl-[protein] + ATP = O-phospho-L-threonyl-[protein] + ADP + H(+)</text>
        <dbReference type="Rhea" id="RHEA:46608"/>
        <dbReference type="Rhea" id="RHEA-COMP:11060"/>
        <dbReference type="Rhea" id="RHEA-COMP:11605"/>
        <dbReference type="ChEBI" id="CHEBI:15378"/>
        <dbReference type="ChEBI" id="CHEBI:30013"/>
        <dbReference type="ChEBI" id="CHEBI:30616"/>
        <dbReference type="ChEBI" id="CHEBI:61977"/>
        <dbReference type="ChEBI" id="CHEBI:456216"/>
        <dbReference type="EC" id="2.7.11.1"/>
    </reaction>
</comment>
<name>A0A1M2VE82_TRAPU</name>
<dbReference type="PANTHER" id="PTHR24356:SF430">
    <property type="entry name" value="PROTEIN KINASE C DELTA TYPE"/>
    <property type="match status" value="1"/>
</dbReference>
<evidence type="ECO:0000256" key="10">
    <source>
        <dbReference type="SAM" id="MobiDB-lite"/>
    </source>
</evidence>
<dbReference type="PROSITE" id="PS00108">
    <property type="entry name" value="PROTEIN_KINASE_ST"/>
    <property type="match status" value="1"/>
</dbReference>
<dbReference type="OrthoDB" id="2758211at2759"/>
<dbReference type="Gene3D" id="3.30.200.20">
    <property type="entry name" value="Phosphorylase Kinase, domain 1"/>
    <property type="match status" value="1"/>
</dbReference>
<evidence type="ECO:0000256" key="3">
    <source>
        <dbReference type="ARBA" id="ARBA00022679"/>
    </source>
</evidence>
<dbReference type="STRING" id="154538.A0A1M2VE82"/>
<dbReference type="AlphaFoldDB" id="A0A1M2VE82"/>
<dbReference type="SMART" id="SM00220">
    <property type="entry name" value="S_TKc"/>
    <property type="match status" value="1"/>
</dbReference>
<comment type="caution">
    <text evidence="12">The sequence shown here is derived from an EMBL/GenBank/DDBJ whole genome shotgun (WGS) entry which is preliminary data.</text>
</comment>
<keyword evidence="6 9" id="KW-0067">ATP-binding</keyword>
<reference evidence="12 13" key="1">
    <citation type="submission" date="2016-10" db="EMBL/GenBank/DDBJ databases">
        <title>Genome sequence of the basidiomycete white-rot fungus Trametes pubescens.</title>
        <authorList>
            <person name="Makela M.R."/>
            <person name="Granchi Z."/>
            <person name="Peng M."/>
            <person name="De Vries R.P."/>
            <person name="Grigoriev I."/>
            <person name="Riley R."/>
            <person name="Hilden K."/>
        </authorList>
    </citation>
    <scope>NUCLEOTIDE SEQUENCE [LARGE SCALE GENOMIC DNA]</scope>
    <source>
        <strain evidence="12 13">FBCC735</strain>
    </source>
</reference>
<feature type="binding site" evidence="9">
    <location>
        <position position="252"/>
    </location>
    <ligand>
        <name>ATP</name>
        <dbReference type="ChEBI" id="CHEBI:30616"/>
    </ligand>
</feature>
<dbReference type="PROSITE" id="PS50011">
    <property type="entry name" value="PROTEIN_KINASE_DOM"/>
    <property type="match status" value="1"/>
</dbReference>
<evidence type="ECO:0000313" key="12">
    <source>
        <dbReference type="EMBL" id="OJT05912.1"/>
    </source>
</evidence>
<keyword evidence="13" id="KW-1185">Reference proteome</keyword>
<evidence type="ECO:0000256" key="1">
    <source>
        <dbReference type="ARBA" id="ARBA00012513"/>
    </source>
</evidence>
<dbReference type="PROSITE" id="PS00107">
    <property type="entry name" value="PROTEIN_KINASE_ATP"/>
    <property type="match status" value="1"/>
</dbReference>
<protein>
    <recommendedName>
        <fullName evidence="1">non-specific serine/threonine protein kinase</fullName>
        <ecNumber evidence="1">2.7.11.1</ecNumber>
    </recommendedName>
</protein>
<evidence type="ECO:0000256" key="6">
    <source>
        <dbReference type="ARBA" id="ARBA00022840"/>
    </source>
</evidence>